<sequence>MKRFKATGEYVKKLGRTYEYNDALWLGLSGSGAAFSFTGKKAEIVLKGDNVAPGSVNLARIGIYVNGARVIDDQVDQALKTYTVFESDTEQEVSVQIVKLSEAAMSTVGILEIGVEAADGIKPVADKPHRIEFIGDSITCGYGVDEQEGEKPFSTATEDVTQAYAYLAAQAVNADYSMVSYSGYGIISGYTENGEKLLTHLLPDYYTKLAKSEGRLDGVLDPLEIEWDFAAFAPDLIVINLGTNDDSYAGDHPERQAEFAERYTEFLKTVRRQNAHVPILCTLGMMGDRLYPFVERAAARYSEESGDSDVSVMKFDVQRAEDGYGADFHPSKRTHAKAAEKLARRIREILG</sequence>
<dbReference type="Gene3D" id="2.60.120.260">
    <property type="entry name" value="Galactose-binding domain-like"/>
    <property type="match status" value="1"/>
</dbReference>
<keyword evidence="2" id="KW-0378">Hydrolase</keyword>
<dbReference type="InterPro" id="IPR001087">
    <property type="entry name" value="GDSL"/>
</dbReference>
<dbReference type="CDD" id="cd01831">
    <property type="entry name" value="Endoglucanase_E_like"/>
    <property type="match status" value="1"/>
</dbReference>
<dbReference type="SUPFAM" id="SSF52266">
    <property type="entry name" value="SGNH hydrolase"/>
    <property type="match status" value="1"/>
</dbReference>
<dbReference type="InterPro" id="IPR052762">
    <property type="entry name" value="PCW_deacetylase/CE"/>
</dbReference>
<dbReference type="InterPro" id="IPR036514">
    <property type="entry name" value="SGNH_hydro_sf"/>
</dbReference>
<dbReference type="Pfam" id="PF17996">
    <property type="entry name" value="CE2_N"/>
    <property type="match status" value="1"/>
</dbReference>
<accession>A0ABX0FED6</accession>
<protein>
    <submittedName>
        <fullName evidence="2">SGNH/GDSL hydrolase family protein</fullName>
    </submittedName>
</protein>
<dbReference type="Gene3D" id="3.40.50.1110">
    <property type="entry name" value="SGNH hydrolase"/>
    <property type="match status" value="1"/>
</dbReference>
<organism evidence="2 3">
    <name type="scientific">Saccharibacillus alkalitolerans</name>
    <dbReference type="NCBI Taxonomy" id="2705290"/>
    <lineage>
        <taxon>Bacteria</taxon>
        <taxon>Bacillati</taxon>
        <taxon>Bacillota</taxon>
        <taxon>Bacilli</taxon>
        <taxon>Bacillales</taxon>
        <taxon>Paenibacillaceae</taxon>
        <taxon>Saccharibacillus</taxon>
    </lineage>
</organism>
<feature type="domain" description="Carbohydrate esterase 2 N-terminal" evidence="1">
    <location>
        <begin position="15"/>
        <end position="120"/>
    </location>
</feature>
<dbReference type="PANTHER" id="PTHR37834:SF2">
    <property type="entry name" value="ESTERASE, SGNH HYDROLASE-TYPE"/>
    <property type="match status" value="1"/>
</dbReference>
<dbReference type="InterPro" id="IPR040794">
    <property type="entry name" value="CE2_N"/>
</dbReference>
<comment type="caution">
    <text evidence="2">The sequence shown here is derived from an EMBL/GenBank/DDBJ whole genome shotgun (WGS) entry which is preliminary data.</text>
</comment>
<evidence type="ECO:0000313" key="2">
    <source>
        <dbReference type="EMBL" id="NGZ77847.1"/>
    </source>
</evidence>
<evidence type="ECO:0000259" key="1">
    <source>
        <dbReference type="Pfam" id="PF17996"/>
    </source>
</evidence>
<keyword evidence="3" id="KW-1185">Reference proteome</keyword>
<name>A0ABX0FED6_9BACL</name>
<evidence type="ECO:0000313" key="3">
    <source>
        <dbReference type="Proteomes" id="UP000800303"/>
    </source>
</evidence>
<dbReference type="InterPro" id="IPR037461">
    <property type="entry name" value="CtCE2-like_dom"/>
</dbReference>
<dbReference type="EMBL" id="JAAFGS010000011">
    <property type="protein sequence ID" value="NGZ77847.1"/>
    <property type="molecule type" value="Genomic_DNA"/>
</dbReference>
<dbReference type="GO" id="GO:0016787">
    <property type="term" value="F:hydrolase activity"/>
    <property type="evidence" value="ECO:0007669"/>
    <property type="project" value="UniProtKB-KW"/>
</dbReference>
<proteinExistence type="predicted"/>
<gene>
    <name evidence="2" type="ORF">GYN08_21365</name>
</gene>
<dbReference type="Proteomes" id="UP000800303">
    <property type="component" value="Unassembled WGS sequence"/>
</dbReference>
<dbReference type="PANTHER" id="PTHR37834">
    <property type="entry name" value="GDSL-LIKE LIPASE/ACYLHYDROLASE DOMAIN PROTEIN (AFU_ORTHOLOGUE AFUA_2G00620)"/>
    <property type="match status" value="1"/>
</dbReference>
<reference evidence="2 3" key="1">
    <citation type="submission" date="2020-01" db="EMBL/GenBank/DDBJ databases">
        <title>Polyphasic characterisation and genomic insights into a novel alkali tolerant bacterium VR-M41.</title>
        <authorList>
            <person name="Vemuluri V.R."/>
        </authorList>
    </citation>
    <scope>NUCLEOTIDE SEQUENCE [LARGE SCALE GENOMIC DNA]</scope>
    <source>
        <strain evidence="2 3">VR-M41</strain>
    </source>
</reference>
<dbReference type="Pfam" id="PF00657">
    <property type="entry name" value="Lipase_GDSL"/>
    <property type="match status" value="1"/>
</dbReference>